<keyword evidence="3" id="KW-1185">Reference proteome</keyword>
<dbReference type="Proteomes" id="UP000280405">
    <property type="component" value="Unassembled WGS sequence"/>
</dbReference>
<dbReference type="AlphaFoldDB" id="A0A3A8F164"/>
<keyword evidence="1" id="KW-0732">Signal</keyword>
<gene>
    <name evidence="2" type="ORF">D7V20_04870</name>
</gene>
<name>A0A3A8F164_9GAMM</name>
<evidence type="ECO:0000313" key="2">
    <source>
        <dbReference type="EMBL" id="RKG39526.1"/>
    </source>
</evidence>
<protein>
    <recommendedName>
        <fullName evidence="4">DUF4402 domain-containing protein</fullName>
    </recommendedName>
</protein>
<evidence type="ECO:0000256" key="1">
    <source>
        <dbReference type="SAM" id="SignalP"/>
    </source>
</evidence>
<dbReference type="OrthoDB" id="6707598at2"/>
<feature type="chain" id="PRO_5017414918" description="DUF4402 domain-containing protein" evidence="1">
    <location>
        <begin position="24"/>
        <end position="166"/>
    </location>
</feature>
<proteinExistence type="predicted"/>
<accession>A0A3A8F164</accession>
<feature type="signal peptide" evidence="1">
    <location>
        <begin position="1"/>
        <end position="23"/>
    </location>
</feature>
<dbReference type="RefSeq" id="WP_120383203.1">
    <property type="nucleotide sequence ID" value="NZ_RAXT01000005.1"/>
</dbReference>
<sequence>MNVFTKSLLATLVLGAASTAIYAEDDGSADRSRPPSSCGELCTGNIPIELKVEKHCDLDVKTSKISLTDGGSGTGQFRVGANAPYNLLVSTTNNSKVKMGTHEIPINVTTTQQGTMANVVLGTAQTNVGVALGGWNTYDVKVTSAAVGISKPAGTYTDQYNIRVYF</sequence>
<dbReference type="EMBL" id="RAXT01000005">
    <property type="protein sequence ID" value="RKG39526.1"/>
    <property type="molecule type" value="Genomic_DNA"/>
</dbReference>
<evidence type="ECO:0000313" key="3">
    <source>
        <dbReference type="Proteomes" id="UP000280405"/>
    </source>
</evidence>
<evidence type="ECO:0008006" key="4">
    <source>
        <dbReference type="Google" id="ProtNLM"/>
    </source>
</evidence>
<organism evidence="2 3">
    <name type="scientific">Acinetobacter rongchengensis</name>
    <dbReference type="NCBI Taxonomy" id="2419601"/>
    <lineage>
        <taxon>Bacteria</taxon>
        <taxon>Pseudomonadati</taxon>
        <taxon>Pseudomonadota</taxon>
        <taxon>Gammaproteobacteria</taxon>
        <taxon>Moraxellales</taxon>
        <taxon>Moraxellaceae</taxon>
        <taxon>Acinetobacter</taxon>
    </lineage>
</organism>
<reference evidence="2 3" key="1">
    <citation type="submission" date="2018-09" db="EMBL/GenBank/DDBJ databases">
        <title>The draft genome of Acinetobacter spp. strains.</title>
        <authorList>
            <person name="Qin J."/>
            <person name="Feng Y."/>
            <person name="Zong Z."/>
        </authorList>
    </citation>
    <scope>NUCLEOTIDE SEQUENCE [LARGE SCALE GENOMIC DNA]</scope>
    <source>
        <strain evidence="2 3">WCHAc060115</strain>
    </source>
</reference>
<comment type="caution">
    <text evidence="2">The sequence shown here is derived from an EMBL/GenBank/DDBJ whole genome shotgun (WGS) entry which is preliminary data.</text>
</comment>